<proteinExistence type="predicted"/>
<comment type="caution">
    <text evidence="2">The sequence shown here is derived from an EMBL/GenBank/DDBJ whole genome shotgun (WGS) entry which is preliminary data.</text>
</comment>
<dbReference type="InterPro" id="IPR018711">
    <property type="entry name" value="NAGPA"/>
</dbReference>
<name>A0A1A5YUS6_9BACL</name>
<sequence>MVTLLVIAAVAAILFYVLLNSLLDRDARNERIDLQNGYRYMTAQSSQGMKLHALITKPQNIEPVAINANVADGTFTGINGGFFYGQDLLSISIKDGTAINGETGAYGSGSENVKYSRGTLVWDGATALLSVQKAGPWTELAVTDASNFWAQGGISMTLNDDSAWREAAMLEKAPFPDDMRLRSGVVYDQNGSLYLVVSETKGTLEQFRAAIKEQIGGGKLVDGIFLDGDGSSQLLAREATLRGDNRPVVQMLRIVHD</sequence>
<dbReference type="Pfam" id="PF09992">
    <property type="entry name" value="NAGPA"/>
    <property type="match status" value="1"/>
</dbReference>
<dbReference type="AlphaFoldDB" id="A0A1A5YUS6"/>
<gene>
    <name evidence="2" type="ORF">A7K91_02670</name>
</gene>
<dbReference type="STRING" id="1844972.A7K91_02670"/>
<accession>A0A1A5YUS6</accession>
<keyword evidence="3" id="KW-1185">Reference proteome</keyword>
<reference evidence="2 3" key="1">
    <citation type="submission" date="2016-05" db="EMBL/GenBank/DDBJ databases">
        <title>Paenibacillus oryzae. sp. nov., isolated from the rice root.</title>
        <authorList>
            <person name="Zhang J."/>
            <person name="Zhang X."/>
        </authorList>
    </citation>
    <scope>NUCLEOTIDE SEQUENCE [LARGE SCALE GENOMIC DNA]</scope>
    <source>
        <strain evidence="2 3">1DrF-4</strain>
    </source>
</reference>
<organism evidence="2 3">
    <name type="scientific">Paenibacillus oryzae</name>
    <dbReference type="NCBI Taxonomy" id="1844972"/>
    <lineage>
        <taxon>Bacteria</taxon>
        <taxon>Bacillati</taxon>
        <taxon>Bacillota</taxon>
        <taxon>Bacilli</taxon>
        <taxon>Bacillales</taxon>
        <taxon>Paenibacillaceae</taxon>
        <taxon>Paenibacillus</taxon>
    </lineage>
</organism>
<dbReference type="Proteomes" id="UP000092024">
    <property type="component" value="Unassembled WGS sequence"/>
</dbReference>
<evidence type="ECO:0000259" key="1">
    <source>
        <dbReference type="Pfam" id="PF09992"/>
    </source>
</evidence>
<dbReference type="EMBL" id="LYPA01000019">
    <property type="protein sequence ID" value="OBR69314.1"/>
    <property type="molecule type" value="Genomic_DNA"/>
</dbReference>
<feature type="domain" description="Phosphodiester glycosidase" evidence="1">
    <location>
        <begin position="77"/>
        <end position="251"/>
    </location>
</feature>
<evidence type="ECO:0000313" key="3">
    <source>
        <dbReference type="Proteomes" id="UP000092024"/>
    </source>
</evidence>
<protein>
    <recommendedName>
        <fullName evidence="1">Phosphodiester glycosidase domain-containing protein</fullName>
    </recommendedName>
</protein>
<evidence type="ECO:0000313" key="2">
    <source>
        <dbReference type="EMBL" id="OBR69314.1"/>
    </source>
</evidence>